<keyword evidence="1" id="KW-0812">Transmembrane</keyword>
<dbReference type="Proteomes" id="UP000190367">
    <property type="component" value="Unassembled WGS sequence"/>
</dbReference>
<dbReference type="Pfam" id="PF13239">
    <property type="entry name" value="2TM"/>
    <property type="match status" value="1"/>
</dbReference>
<feature type="transmembrane region" description="Helical" evidence="1">
    <location>
        <begin position="54"/>
        <end position="73"/>
    </location>
</feature>
<evidence type="ECO:0000259" key="2">
    <source>
        <dbReference type="Pfam" id="PF13239"/>
    </source>
</evidence>
<protein>
    <submittedName>
        <fullName evidence="3">2TM domain-containing protein</fullName>
    </submittedName>
</protein>
<dbReference type="InterPro" id="IPR025698">
    <property type="entry name" value="2TM_dom"/>
</dbReference>
<dbReference type="STRING" id="634771.SAMN04488128_1021629"/>
<dbReference type="AlphaFoldDB" id="A0A1T4RZR4"/>
<keyword evidence="1" id="KW-1133">Transmembrane helix</keyword>
<keyword evidence="1" id="KW-0472">Membrane</keyword>
<feature type="transmembrane region" description="Helical" evidence="1">
    <location>
        <begin position="21"/>
        <end position="42"/>
    </location>
</feature>
<reference evidence="4" key="1">
    <citation type="submission" date="2017-02" db="EMBL/GenBank/DDBJ databases">
        <authorList>
            <person name="Varghese N."/>
            <person name="Submissions S."/>
        </authorList>
    </citation>
    <scope>NUCLEOTIDE SEQUENCE [LARGE SCALE GENOMIC DNA]</scope>
    <source>
        <strain evidence="4">DSM 22224</strain>
    </source>
</reference>
<sequence length="84" mass="9873">METTQQRDERLWRIAKARAGFKCHLIIYLVINMGLWMVWFLSDRDMPGSAPWPLGPSLGWGIALALQYFNTYHKDTFDNTLKRI</sequence>
<dbReference type="OrthoDB" id="8965954at2"/>
<dbReference type="RefSeq" id="WP_078670077.1">
    <property type="nucleotide sequence ID" value="NZ_FUWZ01000002.1"/>
</dbReference>
<proteinExistence type="predicted"/>
<evidence type="ECO:0000313" key="4">
    <source>
        <dbReference type="Proteomes" id="UP000190367"/>
    </source>
</evidence>
<gene>
    <name evidence="3" type="ORF">SAMN04488128_1021629</name>
</gene>
<name>A0A1T4RZR4_9BACT</name>
<feature type="domain" description="2TM" evidence="2">
    <location>
        <begin position="16"/>
        <end position="78"/>
    </location>
</feature>
<evidence type="ECO:0000256" key="1">
    <source>
        <dbReference type="SAM" id="Phobius"/>
    </source>
</evidence>
<organism evidence="3 4">
    <name type="scientific">Chitinophaga eiseniae</name>
    <dbReference type="NCBI Taxonomy" id="634771"/>
    <lineage>
        <taxon>Bacteria</taxon>
        <taxon>Pseudomonadati</taxon>
        <taxon>Bacteroidota</taxon>
        <taxon>Chitinophagia</taxon>
        <taxon>Chitinophagales</taxon>
        <taxon>Chitinophagaceae</taxon>
        <taxon>Chitinophaga</taxon>
    </lineage>
</organism>
<accession>A0A1T4RZR4</accession>
<evidence type="ECO:0000313" key="3">
    <source>
        <dbReference type="EMBL" id="SKA21484.1"/>
    </source>
</evidence>
<keyword evidence="4" id="KW-1185">Reference proteome</keyword>
<dbReference type="EMBL" id="FUWZ01000002">
    <property type="protein sequence ID" value="SKA21484.1"/>
    <property type="molecule type" value="Genomic_DNA"/>
</dbReference>